<dbReference type="SUPFAM" id="SSF52374">
    <property type="entry name" value="Nucleotidylyl transferase"/>
    <property type="match status" value="1"/>
</dbReference>
<keyword evidence="8 10" id="KW-0520">NAD</keyword>
<evidence type="ECO:0000256" key="1">
    <source>
        <dbReference type="ARBA" id="ARBA00002324"/>
    </source>
</evidence>
<evidence type="ECO:0000313" key="12">
    <source>
        <dbReference type="EMBL" id="OUP70313.1"/>
    </source>
</evidence>
<dbReference type="GO" id="GO:0004515">
    <property type="term" value="F:nicotinate-nucleotide adenylyltransferase activity"/>
    <property type="evidence" value="ECO:0007669"/>
    <property type="project" value="UniProtKB-UniRule"/>
</dbReference>
<keyword evidence="5 10" id="KW-0548">Nucleotidyltransferase</keyword>
<dbReference type="InterPro" id="IPR005248">
    <property type="entry name" value="NadD/NMNAT"/>
</dbReference>
<sequence length="224" mass="25208">MVKNQLEGAGMKTAVYFGGTFDPIHQEHIRVCDLAYNAVRPDKLMLAPAPDGLCKRAAASAEQRLQMCRIAARDRPWLEVSDIEIKQNVRYSADALFHLLEQGEYSKIWFLLGEDQFSTLPQWRGWERIVEIADILAVRRNGELLFPENTARAEHLLQQASARVRWLDETPAAVSSSKIRKDLLEGKRPQGLSDAVFAYILESGLYTGSSLDRSAAPAILRKAR</sequence>
<comment type="pathway">
    <text evidence="2 10">Cofactor biosynthesis; NAD(+) biosynthesis; deamido-NAD(+) from nicotinate D-ribonucleotide: step 1/1.</text>
</comment>
<evidence type="ECO:0000256" key="4">
    <source>
        <dbReference type="ARBA" id="ARBA00022679"/>
    </source>
</evidence>
<dbReference type="Pfam" id="PF01467">
    <property type="entry name" value="CTP_transf_like"/>
    <property type="match status" value="1"/>
</dbReference>
<accession>A0A1Y4MNP2</accession>
<dbReference type="GO" id="GO:0009435">
    <property type="term" value="P:NAD+ biosynthetic process"/>
    <property type="evidence" value="ECO:0007669"/>
    <property type="project" value="UniProtKB-UniRule"/>
</dbReference>
<evidence type="ECO:0000256" key="5">
    <source>
        <dbReference type="ARBA" id="ARBA00022695"/>
    </source>
</evidence>
<comment type="similarity">
    <text evidence="10">Belongs to the NadD family.</text>
</comment>
<dbReference type="HAMAP" id="MF_00244">
    <property type="entry name" value="NaMN_adenylyltr"/>
    <property type="match status" value="1"/>
</dbReference>
<dbReference type="AlphaFoldDB" id="A0A1Y4MNP2"/>
<dbReference type="GO" id="GO:0005524">
    <property type="term" value="F:ATP binding"/>
    <property type="evidence" value="ECO:0007669"/>
    <property type="project" value="UniProtKB-KW"/>
</dbReference>
<dbReference type="Gene3D" id="3.40.50.620">
    <property type="entry name" value="HUPs"/>
    <property type="match status" value="1"/>
</dbReference>
<keyword evidence="7 10" id="KW-0067">ATP-binding</keyword>
<evidence type="ECO:0000259" key="11">
    <source>
        <dbReference type="Pfam" id="PF01467"/>
    </source>
</evidence>
<dbReference type="Proteomes" id="UP000196386">
    <property type="component" value="Unassembled WGS sequence"/>
</dbReference>
<name>A0A1Y4MNP2_9FIRM</name>
<dbReference type="EMBL" id="NFKP01000004">
    <property type="protein sequence ID" value="OUP70313.1"/>
    <property type="molecule type" value="Genomic_DNA"/>
</dbReference>
<evidence type="ECO:0000256" key="8">
    <source>
        <dbReference type="ARBA" id="ARBA00023027"/>
    </source>
</evidence>
<proteinExistence type="inferred from homology"/>
<dbReference type="UniPathway" id="UPA00253">
    <property type="reaction ID" value="UER00332"/>
</dbReference>
<organism evidence="12 13">
    <name type="scientific">Anaerotruncus colihominis</name>
    <dbReference type="NCBI Taxonomy" id="169435"/>
    <lineage>
        <taxon>Bacteria</taxon>
        <taxon>Bacillati</taxon>
        <taxon>Bacillota</taxon>
        <taxon>Clostridia</taxon>
        <taxon>Eubacteriales</taxon>
        <taxon>Oscillospiraceae</taxon>
        <taxon>Anaerotruncus</taxon>
    </lineage>
</organism>
<evidence type="ECO:0000256" key="2">
    <source>
        <dbReference type="ARBA" id="ARBA00005019"/>
    </source>
</evidence>
<dbReference type="CDD" id="cd02165">
    <property type="entry name" value="NMNAT"/>
    <property type="match status" value="1"/>
</dbReference>
<dbReference type="InterPro" id="IPR014729">
    <property type="entry name" value="Rossmann-like_a/b/a_fold"/>
</dbReference>
<dbReference type="InterPro" id="IPR004821">
    <property type="entry name" value="Cyt_trans-like"/>
</dbReference>
<evidence type="ECO:0000313" key="13">
    <source>
        <dbReference type="Proteomes" id="UP000196386"/>
    </source>
</evidence>
<keyword evidence="3 10" id="KW-0662">Pyridine nucleotide biosynthesis</keyword>
<dbReference type="EC" id="2.7.7.18" evidence="10"/>
<comment type="catalytic activity">
    <reaction evidence="9 10">
        <text>nicotinate beta-D-ribonucleotide + ATP + H(+) = deamido-NAD(+) + diphosphate</text>
        <dbReference type="Rhea" id="RHEA:22860"/>
        <dbReference type="ChEBI" id="CHEBI:15378"/>
        <dbReference type="ChEBI" id="CHEBI:30616"/>
        <dbReference type="ChEBI" id="CHEBI:33019"/>
        <dbReference type="ChEBI" id="CHEBI:57502"/>
        <dbReference type="ChEBI" id="CHEBI:58437"/>
        <dbReference type="EC" id="2.7.7.18"/>
    </reaction>
</comment>
<dbReference type="PANTHER" id="PTHR39321">
    <property type="entry name" value="NICOTINATE-NUCLEOTIDE ADENYLYLTRANSFERASE-RELATED"/>
    <property type="match status" value="1"/>
</dbReference>
<comment type="function">
    <text evidence="1 10">Catalyzes the reversible adenylation of nicotinate mononucleotide (NaMN) to nicotinic acid adenine dinucleotide (NaAD).</text>
</comment>
<dbReference type="PANTHER" id="PTHR39321:SF3">
    <property type="entry name" value="PHOSPHOPANTETHEINE ADENYLYLTRANSFERASE"/>
    <property type="match status" value="1"/>
</dbReference>
<keyword evidence="4 10" id="KW-0808">Transferase</keyword>
<evidence type="ECO:0000256" key="9">
    <source>
        <dbReference type="ARBA" id="ARBA00048721"/>
    </source>
</evidence>
<evidence type="ECO:0000256" key="10">
    <source>
        <dbReference type="HAMAP-Rule" id="MF_00244"/>
    </source>
</evidence>
<feature type="domain" description="Cytidyltransferase-like" evidence="11">
    <location>
        <begin position="16"/>
        <end position="181"/>
    </location>
</feature>
<dbReference type="NCBIfam" id="TIGR00482">
    <property type="entry name" value="nicotinate (nicotinamide) nucleotide adenylyltransferase"/>
    <property type="match status" value="1"/>
</dbReference>
<reference evidence="13" key="1">
    <citation type="submission" date="2017-04" db="EMBL/GenBank/DDBJ databases">
        <title>Function of individual gut microbiota members based on whole genome sequencing of pure cultures obtained from chicken caecum.</title>
        <authorList>
            <person name="Medvecky M."/>
            <person name="Cejkova D."/>
            <person name="Polansky O."/>
            <person name="Karasova D."/>
            <person name="Kubasova T."/>
            <person name="Cizek A."/>
            <person name="Rychlik I."/>
        </authorList>
    </citation>
    <scope>NUCLEOTIDE SEQUENCE [LARGE SCALE GENOMIC DNA]</scope>
    <source>
        <strain evidence="13">An175</strain>
    </source>
</reference>
<gene>
    <name evidence="10" type="primary">nadD</name>
    <name evidence="12" type="ORF">B5F11_04690</name>
</gene>
<protein>
    <recommendedName>
        <fullName evidence="10">Probable nicotinate-nucleotide adenylyltransferase</fullName>
        <ecNumber evidence="10">2.7.7.18</ecNumber>
    </recommendedName>
    <alternativeName>
        <fullName evidence="10">Deamido-NAD(+) diphosphorylase</fullName>
    </alternativeName>
    <alternativeName>
        <fullName evidence="10">Deamido-NAD(+) pyrophosphorylase</fullName>
    </alternativeName>
    <alternativeName>
        <fullName evidence="10">Nicotinate mononucleotide adenylyltransferase</fullName>
        <shortName evidence="10">NaMN adenylyltransferase</shortName>
    </alternativeName>
</protein>
<keyword evidence="6 10" id="KW-0547">Nucleotide-binding</keyword>
<evidence type="ECO:0000256" key="3">
    <source>
        <dbReference type="ARBA" id="ARBA00022642"/>
    </source>
</evidence>
<evidence type="ECO:0000256" key="6">
    <source>
        <dbReference type="ARBA" id="ARBA00022741"/>
    </source>
</evidence>
<evidence type="ECO:0000256" key="7">
    <source>
        <dbReference type="ARBA" id="ARBA00022840"/>
    </source>
</evidence>
<comment type="caution">
    <text evidence="12">The sequence shown here is derived from an EMBL/GenBank/DDBJ whole genome shotgun (WGS) entry which is preliminary data.</text>
</comment>